<feature type="transmembrane region" description="Helical" evidence="2">
    <location>
        <begin position="638"/>
        <end position="661"/>
    </location>
</feature>
<dbReference type="Pfam" id="PF01841">
    <property type="entry name" value="Transglut_core"/>
    <property type="match status" value="1"/>
</dbReference>
<name>A0A2T0VI77_9MICO</name>
<protein>
    <submittedName>
        <fullName evidence="4">Transglutaminase superfamily protein</fullName>
    </submittedName>
</protein>
<dbReference type="InterPro" id="IPR038765">
    <property type="entry name" value="Papain-like_cys_pep_sf"/>
</dbReference>
<feature type="transmembrane region" description="Helical" evidence="2">
    <location>
        <begin position="234"/>
        <end position="253"/>
    </location>
</feature>
<dbReference type="Pfam" id="PF11992">
    <property type="entry name" value="TgpA_N"/>
    <property type="match status" value="1"/>
</dbReference>
<dbReference type="SUPFAM" id="SSF54001">
    <property type="entry name" value="Cysteine proteinases"/>
    <property type="match status" value="1"/>
</dbReference>
<keyword evidence="5" id="KW-1185">Reference proteome</keyword>
<comment type="caution">
    <text evidence="4">The sequence shown here is derived from an EMBL/GenBank/DDBJ whole genome shotgun (WGS) entry which is preliminary data.</text>
</comment>
<feature type="transmembrane region" description="Helical" evidence="2">
    <location>
        <begin position="156"/>
        <end position="175"/>
    </location>
</feature>
<dbReference type="PANTHER" id="PTHR42736">
    <property type="entry name" value="PROTEIN-GLUTAMINE GAMMA-GLUTAMYLTRANSFERASE"/>
    <property type="match status" value="1"/>
</dbReference>
<feature type="region of interest" description="Disordered" evidence="1">
    <location>
        <begin position="736"/>
        <end position="759"/>
    </location>
</feature>
<dbReference type="EMBL" id="PVTL01000001">
    <property type="protein sequence ID" value="PRY69897.1"/>
    <property type="molecule type" value="Genomic_DNA"/>
</dbReference>
<feature type="transmembrane region" description="Helical" evidence="2">
    <location>
        <begin position="71"/>
        <end position="91"/>
    </location>
</feature>
<keyword evidence="2" id="KW-1133">Transmembrane helix</keyword>
<dbReference type="Proteomes" id="UP000237983">
    <property type="component" value="Unassembled WGS sequence"/>
</dbReference>
<feature type="transmembrane region" description="Helical" evidence="2">
    <location>
        <begin position="182"/>
        <end position="200"/>
    </location>
</feature>
<feature type="transmembrane region" description="Helical" evidence="2">
    <location>
        <begin position="206"/>
        <end position="222"/>
    </location>
</feature>
<feature type="transmembrane region" description="Helical" evidence="2">
    <location>
        <begin position="103"/>
        <end position="127"/>
    </location>
</feature>
<dbReference type="OrthoDB" id="9804023at2"/>
<organism evidence="4 5">
    <name type="scientific">Glaciihabitans tibetensis</name>
    <dbReference type="NCBI Taxonomy" id="1266600"/>
    <lineage>
        <taxon>Bacteria</taxon>
        <taxon>Bacillati</taxon>
        <taxon>Actinomycetota</taxon>
        <taxon>Actinomycetes</taxon>
        <taxon>Micrococcales</taxon>
        <taxon>Microbacteriaceae</taxon>
        <taxon>Glaciihabitans</taxon>
    </lineage>
</organism>
<dbReference type="InterPro" id="IPR021878">
    <property type="entry name" value="TgpA_N"/>
</dbReference>
<dbReference type="SMART" id="SM00460">
    <property type="entry name" value="TGc"/>
    <property type="match status" value="1"/>
</dbReference>
<feature type="domain" description="Transglutaminase-like" evidence="3">
    <location>
        <begin position="488"/>
        <end position="575"/>
    </location>
</feature>
<dbReference type="InterPro" id="IPR052901">
    <property type="entry name" value="Bact_TGase-like"/>
</dbReference>
<dbReference type="InterPro" id="IPR002931">
    <property type="entry name" value="Transglutaminase-like"/>
</dbReference>
<keyword evidence="2" id="KW-0812">Transmembrane</keyword>
<gene>
    <name evidence="4" type="ORF">B0I08_10119</name>
</gene>
<dbReference type="PANTHER" id="PTHR42736:SF1">
    <property type="entry name" value="PROTEIN-GLUTAMINE GAMMA-GLUTAMYLTRANSFERASE"/>
    <property type="match status" value="1"/>
</dbReference>
<feature type="compositionally biased region" description="Low complexity" evidence="1">
    <location>
        <begin position="1"/>
        <end position="35"/>
    </location>
</feature>
<proteinExistence type="predicted"/>
<evidence type="ECO:0000313" key="5">
    <source>
        <dbReference type="Proteomes" id="UP000237983"/>
    </source>
</evidence>
<dbReference type="Gene3D" id="3.10.620.30">
    <property type="match status" value="1"/>
</dbReference>
<feature type="region of interest" description="Disordered" evidence="1">
    <location>
        <begin position="1"/>
        <end position="41"/>
    </location>
</feature>
<feature type="transmembrane region" description="Helical" evidence="2">
    <location>
        <begin position="47"/>
        <end position="65"/>
    </location>
</feature>
<feature type="region of interest" description="Disordered" evidence="1">
    <location>
        <begin position="586"/>
        <end position="620"/>
    </location>
</feature>
<dbReference type="AlphaFoldDB" id="A0A2T0VI77"/>
<accession>A0A2T0VI77</accession>
<evidence type="ECO:0000313" key="4">
    <source>
        <dbReference type="EMBL" id="PRY69897.1"/>
    </source>
</evidence>
<evidence type="ECO:0000256" key="1">
    <source>
        <dbReference type="SAM" id="MobiDB-lite"/>
    </source>
</evidence>
<sequence length="810" mass="84100">MSMTTRPASARPPAARPATAGAASGASPTAGTSPSPRRRPGDTVGSIRVSVLLAVALALAVGNLHGVLSGVFWWIATLAPIVVVFAVATLTRVLLRRRGWGTLVAAVAAAGLITLLFAADTAILGVIPTGDTWGRFAVLAAEASESITVQAVPADATPGILFLLCSATAGIAIVLDILASWWRVPALVGIPLLVVLSVPSTIDPELADPFFFALVAITYLMLLRPRVARSRPPVAIGLGAVAVLGALVLPLVLPPVAQPSGDAGPAGGLTTGINPMLDLGEDLRRNSPTQALTYTTTSPEGEYLRLTTLEDFVDDEWEPVSITPIPDNDVSAIGTAPGLTTAVPTTPVSTSITINNSSGRWLPVPYPAASISGLTGDWFWEPNGLSVRSAESNMRGQAYEVTSLNVQPTSNQLEAAPSSASLRLAQPPEGLDPLVGETARTVVADAPTDYARAVALQDWFRGGEFTYSEDAPVEEGFDGSGLDVLVPFLEAKTGYCVHYASAMAVMARTLGIPSRVVVGFLPGNEDTSSDAAESSVSEEGEEVELTAFTVSSRDLHSWPELYFEGSGWTRFEPTPGRGIEPAYLPTPVDNPSTPDVDESQVTPTPTATAAPPVAPAPTPTPTTNALGGTEEGTRTLSLWALVIGLGVVLVLAAPGLVRVAIRAARFGSIRAGRLPATAAWFEVVDTARDLGYAGSTVGTPRELEHRLRDAGIAGPTLAALTTLRVAVEREVYAATPATAPGKGRPATPPLAAPPRLAAADPAETAEGLRVVLAGLRSHAGRVAHLRAALVPGTVRDRLRGGRRWTILPQA</sequence>
<feature type="compositionally biased region" description="Low complexity" evidence="1">
    <location>
        <begin position="601"/>
        <end position="611"/>
    </location>
</feature>
<keyword evidence="2" id="KW-0472">Membrane</keyword>
<reference evidence="4 5" key="1">
    <citation type="submission" date="2018-03" db="EMBL/GenBank/DDBJ databases">
        <title>Genomic Encyclopedia of Type Strains, Phase III (KMG-III): the genomes of soil and plant-associated and newly described type strains.</title>
        <authorList>
            <person name="Whitman W."/>
        </authorList>
    </citation>
    <scope>NUCLEOTIDE SEQUENCE [LARGE SCALE GENOMIC DNA]</scope>
    <source>
        <strain evidence="4 5">CGMCC 1.12484</strain>
    </source>
</reference>
<evidence type="ECO:0000256" key="2">
    <source>
        <dbReference type="SAM" id="Phobius"/>
    </source>
</evidence>
<evidence type="ECO:0000259" key="3">
    <source>
        <dbReference type="SMART" id="SM00460"/>
    </source>
</evidence>